<dbReference type="PDB" id="8P6O">
    <property type="method" value="X-ray"/>
    <property type="resolution" value="1.05 A"/>
    <property type="chains" value="A=17-240"/>
</dbReference>
<evidence type="ECO:0007829" key="4">
    <source>
        <dbReference type="PDB" id="8BJO"/>
    </source>
</evidence>
<dbReference type="InterPro" id="IPR014895">
    <property type="entry name" value="Alginate_lyase_2"/>
</dbReference>
<evidence type="ECO:0000313" key="3">
    <source>
        <dbReference type="EMBL" id="CAD6594633.1"/>
    </source>
</evidence>
<keyword evidence="1" id="KW-0732">Signal</keyword>
<dbReference type="PDB" id="9G99">
    <property type="method" value="Other"/>
    <property type="resolution" value="2.15 A"/>
    <property type="chains" value="A=1-240"/>
</dbReference>
<dbReference type="PDB" id="9G98">
    <property type="method" value="Other"/>
    <property type="resolution" value="2.15 A"/>
    <property type="chains" value="A=17-240"/>
</dbReference>
<reference evidence="3" key="1">
    <citation type="submission" date="2020-10" db="EMBL/GenBank/DDBJ databases">
        <authorList>
            <person name="Pilgaard B."/>
        </authorList>
    </citation>
    <scope>NUCLEOTIDE SEQUENCE</scope>
</reference>
<dbReference type="SMR" id="A0A7I9C8Z1"/>
<dbReference type="PDB" id="8QIZ">
    <property type="method" value="X-ray"/>
    <property type="resolution" value="1.13 A"/>
    <property type="chains" value="A=17-240"/>
</dbReference>
<dbReference type="EMBL" id="LR898480">
    <property type="protein sequence ID" value="CAD6594633.1"/>
    <property type="molecule type" value="Genomic_DNA"/>
</dbReference>
<evidence type="ECO:0000256" key="1">
    <source>
        <dbReference type="SAM" id="SignalP"/>
    </source>
</evidence>
<dbReference type="PDB" id="8PED">
    <property type="method" value="X-ray"/>
    <property type="resolution" value="1.10 A"/>
    <property type="chains" value="A=17-240"/>
</dbReference>
<dbReference type="AlphaFoldDB" id="A0A7I9C8Z1"/>
<feature type="chain" id="PRO_5029471756" evidence="1">
    <location>
        <begin position="17"/>
        <end position="240"/>
    </location>
</feature>
<keyword evidence="4 5" id="KW-0002">3D-structure</keyword>
<dbReference type="PDB" id="8PDT">
    <property type="method" value="X-ray"/>
    <property type="resolution" value="1.09 A"/>
    <property type="chains" value="A=17-240"/>
</dbReference>
<evidence type="ECO:0000259" key="2">
    <source>
        <dbReference type="Pfam" id="PF08787"/>
    </source>
</evidence>
<dbReference type="Pfam" id="PF08787">
    <property type="entry name" value="Alginate_lyase2"/>
    <property type="match status" value="1"/>
</dbReference>
<evidence type="ECO:0007829" key="7">
    <source>
        <dbReference type="PDB" id="8BZK"/>
    </source>
</evidence>
<dbReference type="PDB" id="8QMJ">
    <property type="method" value="X-ray"/>
    <property type="resolution" value="0.98 A"/>
    <property type="chains" value="A=17-240"/>
</dbReference>
<reference evidence="7" key="3">
    <citation type="submission" date="2022-12" db="PDB data bank">
        <title>Crystal structure of Paradendryphiella salina PL7C alginate lyase with sulphate bound in the active site.</title>
        <authorList>
            <person name="Wilkens C."/>
        </authorList>
    </citation>
    <scope>X-RAY CRYSTALLOGRAPHY (1.45 ANGSTROMS) OF 17-240</scope>
</reference>
<dbReference type="InterPro" id="IPR013320">
    <property type="entry name" value="ConA-like_dom_sf"/>
</dbReference>
<dbReference type="PDB" id="8C3X">
    <property type="method" value="X-ray"/>
    <property type="resolution" value="0.82 A"/>
    <property type="chains" value="A=17-240"/>
</dbReference>
<dbReference type="PDB" id="8BZK">
    <property type="method" value="X-ray"/>
    <property type="resolution" value="1.45 A"/>
    <property type="chains" value="A=17-240"/>
</dbReference>
<dbReference type="PDB" id="8BJO">
    <property type="method" value="X-ray"/>
    <property type="resolution" value="1.51 A"/>
    <property type="chains" value="A=17-240"/>
</dbReference>
<dbReference type="Gene3D" id="2.60.120.200">
    <property type="match status" value="1"/>
</dbReference>
<dbReference type="PDB" id="8R43">
    <property type="method" value="X-ray"/>
    <property type="resolution" value="0.87 A"/>
    <property type="chains" value="A=17-240"/>
</dbReference>
<organism evidence="3">
    <name type="scientific">Paradendryphiella salina</name>
    <dbReference type="NCBI Taxonomy" id="179392"/>
    <lineage>
        <taxon>Eukaryota</taxon>
        <taxon>Fungi</taxon>
        <taxon>Dikarya</taxon>
        <taxon>Ascomycota</taxon>
        <taxon>Pezizomycotina</taxon>
        <taxon>Dothideomycetes</taxon>
        <taxon>Pleosporomycetidae</taxon>
        <taxon>Pleosporales</taxon>
        <taxon>Pleosporineae</taxon>
        <taxon>Pleosporaceae</taxon>
        <taxon>Paradendryphiella</taxon>
    </lineage>
</organism>
<keyword evidence="3" id="KW-0456">Lyase</keyword>
<dbReference type="GO" id="GO:0016829">
    <property type="term" value="F:lyase activity"/>
    <property type="evidence" value="ECO:0007669"/>
    <property type="project" value="UniProtKB-KW"/>
</dbReference>
<dbReference type="PDB" id="8C0M">
    <property type="method" value="X-ray"/>
    <property type="resolution" value="1.20 A"/>
    <property type="chains" value="A=17-240"/>
</dbReference>
<protein>
    <submittedName>
        <fullName evidence="3">Alginate lyase</fullName>
    </submittedName>
</protein>
<reference evidence="5" key="2">
    <citation type="submission" date="2022-11" db="PDB data bank">
        <title>Crystal structure of Paradendryphiella salina PL7C alginate lyase.</title>
        <authorList>
            <person name="Fredslund F."/>
            <person name="Welner D.H."/>
            <person name="Wilkens C."/>
        </authorList>
    </citation>
    <scope>X-RAY CRYSTALLOGRAPHY (1.10 ANGSTROMS) OF 17-240</scope>
</reference>
<accession>A0A7I9C8Z1</accession>
<reference evidence="4 6" key="4">
    <citation type="journal article" date="2025" name="Nat. Commun.">
        <title>Unraveling the molecular mechanism of polysaccharide lyases for efficient alginate degradation.</title>
        <authorList>
            <person name="Rivas-Fernandez J.P."/>
            <person name="Vuillemin M."/>
            <person name="Pilgaard B."/>
            <person name="Klau L.J."/>
            <person name="Fredslund F."/>
            <person name="Lund-Hanssen C."/>
            <person name="Welner D.H."/>
            <person name="Meyer A.S."/>
            <person name="Morth J.P."/>
            <person name="Meilleur F."/>
            <person name="Aachmann F.L."/>
            <person name="Rovira C."/>
            <person name="Wilkens C."/>
        </authorList>
    </citation>
    <scope>X-RAY CRYSTALLOGRAPHY (0.82 ANGSTROMS) OF 17-240</scope>
</reference>
<dbReference type="PDB" id="8PC8">
    <property type="method" value="X-ray"/>
    <property type="resolution" value="1.24 A"/>
    <property type="chains" value="A=17-240"/>
</dbReference>
<dbReference type="PDB" id="8PC3">
    <property type="method" value="X-ray"/>
    <property type="resolution" value="1.10 A"/>
    <property type="chains" value="A=17-240"/>
</dbReference>
<dbReference type="PDB" id="8RBI">
    <property type="method" value="X-ray"/>
    <property type="resolution" value="0.98 A"/>
    <property type="chains" value="A=17-240"/>
</dbReference>
<feature type="signal peptide" evidence="1">
    <location>
        <begin position="1"/>
        <end position="16"/>
    </location>
</feature>
<name>A0A7I9C8Z1_9PLEO</name>
<dbReference type="PDB" id="8BXZ">
    <property type="method" value="X-ray"/>
    <property type="resolution" value="1.20 A"/>
    <property type="chains" value="A=17-240"/>
</dbReference>
<feature type="domain" description="Alginate lyase 2" evidence="2">
    <location>
        <begin position="32"/>
        <end position="238"/>
    </location>
</feature>
<evidence type="ECO:0007829" key="6">
    <source>
        <dbReference type="PDB" id="8BXZ"/>
    </source>
</evidence>
<gene>
    <name evidence="3" type="primary">PsAlg7C</name>
</gene>
<dbReference type="PDB" id="8BJR">
    <property type="method" value="X-ray"/>
    <property type="resolution" value="1.10 A"/>
    <property type="chains" value="A=17-240"/>
</dbReference>
<dbReference type="SUPFAM" id="SSF49899">
    <property type="entry name" value="Concanavalin A-like lectins/glucanases"/>
    <property type="match status" value="1"/>
</dbReference>
<sequence length="240" mass="25853">MNSLLTLSLLATNAMALTAVSSIDTFLPVLNEAKLQWPTSALAASSEELLGGYVGSQFYLQDGKYMQFQIAGSSNRCELRQMIPDGGSEIGWAVDDGTTHTATSSIVVPEQVDGVEEVTIMQIHSGEAPQLRISWIRSKSLDGVAYEDFIMSTVRIGTGDSSDNFVKTHLADRTAGAMSFQIDVKDSKLTITVNGNVVVNGQDLSFWDGTDSCYFKAGAYNNNPTSESATARIKFAALAW</sequence>
<dbReference type="PDB" id="8QLI">
    <property type="method" value="X-ray"/>
    <property type="resolution" value="1.12 A"/>
    <property type="chains" value="A=17-240"/>
</dbReference>
<proteinExistence type="evidence at protein level"/>
<dbReference type="PDB" id="8PCX">
    <property type="method" value="X-ray"/>
    <property type="resolution" value="1.14 A"/>
    <property type="chains" value="A=17-240"/>
</dbReference>
<evidence type="ECO:0007829" key="5">
    <source>
        <dbReference type="PDB" id="8BJR"/>
    </source>
</evidence>